<reference evidence="2" key="1">
    <citation type="submission" date="2017-05" db="UniProtKB">
        <authorList>
            <consortium name="EnsemblMetazoa"/>
        </authorList>
    </citation>
    <scope>IDENTIFICATION</scope>
</reference>
<dbReference type="AlphaFoldDB" id="A0A1X7SUB4"/>
<organism evidence="2">
    <name type="scientific">Amphimedon queenslandica</name>
    <name type="common">Sponge</name>
    <dbReference type="NCBI Taxonomy" id="400682"/>
    <lineage>
        <taxon>Eukaryota</taxon>
        <taxon>Metazoa</taxon>
        <taxon>Porifera</taxon>
        <taxon>Demospongiae</taxon>
        <taxon>Heteroscleromorpha</taxon>
        <taxon>Haplosclerida</taxon>
        <taxon>Niphatidae</taxon>
        <taxon>Amphimedon</taxon>
    </lineage>
</organism>
<dbReference type="SUPFAM" id="SSF56112">
    <property type="entry name" value="Protein kinase-like (PK-like)"/>
    <property type="match status" value="1"/>
</dbReference>
<dbReference type="InterPro" id="IPR000719">
    <property type="entry name" value="Prot_kinase_dom"/>
</dbReference>
<dbReference type="STRING" id="400682.A0A1X7SUB4"/>
<evidence type="ECO:0000259" key="1">
    <source>
        <dbReference type="PROSITE" id="PS50011"/>
    </source>
</evidence>
<dbReference type="eggNOG" id="KOG0616">
    <property type="taxonomic scope" value="Eukaryota"/>
</dbReference>
<proteinExistence type="predicted"/>
<dbReference type="GO" id="GO:0004672">
    <property type="term" value="F:protein kinase activity"/>
    <property type="evidence" value="ECO:0007669"/>
    <property type="project" value="InterPro"/>
</dbReference>
<dbReference type="PROSITE" id="PS50011">
    <property type="entry name" value="PROTEIN_KINASE_DOM"/>
    <property type="match status" value="1"/>
</dbReference>
<name>A0A1X7SUB4_AMPQE</name>
<dbReference type="InterPro" id="IPR011009">
    <property type="entry name" value="Kinase-like_dom_sf"/>
</dbReference>
<dbReference type="GO" id="GO:0005524">
    <property type="term" value="F:ATP binding"/>
    <property type="evidence" value="ECO:0007669"/>
    <property type="project" value="InterPro"/>
</dbReference>
<dbReference type="InParanoid" id="A0A1X7SUB4"/>
<dbReference type="EnsemblMetazoa" id="Aqu2.1.05575_001">
    <property type="protein sequence ID" value="Aqu2.1.05575_001"/>
    <property type="gene ID" value="Aqu2.1.05575"/>
</dbReference>
<feature type="domain" description="Protein kinase" evidence="1">
    <location>
        <begin position="1"/>
        <end position="95"/>
    </location>
</feature>
<evidence type="ECO:0000313" key="2">
    <source>
        <dbReference type="EnsemblMetazoa" id="Aqu2.1.05575_001"/>
    </source>
</evidence>
<protein>
    <recommendedName>
        <fullName evidence="1">Protein kinase domain-containing protein</fullName>
    </recommendedName>
</protein>
<sequence length="95" mass="10803">ESHSRFYASLYLHYLDIRFDPENLLIDQHGYVKVTDFGLGPFVVLLSIWLLRSSSPSCSKIGPKFLYGSTLHEGTKPLTNIFNKINTTQKLLDGE</sequence>
<accession>A0A1X7SUB4</accession>